<keyword evidence="1" id="KW-0812">Transmembrane</keyword>
<feature type="transmembrane region" description="Helical" evidence="1">
    <location>
        <begin position="26"/>
        <end position="44"/>
    </location>
</feature>
<protein>
    <submittedName>
        <fullName evidence="2">Uncharacterized protein</fullName>
    </submittedName>
</protein>
<name>A0A1X7VUC5_AMPQE</name>
<organism evidence="2">
    <name type="scientific">Amphimedon queenslandica</name>
    <name type="common">Sponge</name>
    <dbReference type="NCBI Taxonomy" id="400682"/>
    <lineage>
        <taxon>Eukaryota</taxon>
        <taxon>Metazoa</taxon>
        <taxon>Porifera</taxon>
        <taxon>Demospongiae</taxon>
        <taxon>Heteroscleromorpha</taxon>
        <taxon>Haplosclerida</taxon>
        <taxon>Niphatidae</taxon>
        <taxon>Amphimedon</taxon>
    </lineage>
</organism>
<reference evidence="2" key="1">
    <citation type="submission" date="2017-05" db="UniProtKB">
        <authorList>
            <consortium name="EnsemblMetazoa"/>
        </authorList>
    </citation>
    <scope>IDENTIFICATION</scope>
</reference>
<proteinExistence type="predicted"/>
<evidence type="ECO:0000256" key="1">
    <source>
        <dbReference type="SAM" id="Phobius"/>
    </source>
</evidence>
<keyword evidence="1" id="KW-1133">Transmembrane helix</keyword>
<accession>A0A1X7VUC5</accession>
<evidence type="ECO:0000313" key="2">
    <source>
        <dbReference type="EnsemblMetazoa" id="Aqu2.1.43702_001"/>
    </source>
</evidence>
<dbReference type="InParanoid" id="A0A1X7VUC5"/>
<dbReference type="EnsemblMetazoa" id="Aqu2.1.43702_001">
    <property type="protein sequence ID" value="Aqu2.1.43702_001"/>
    <property type="gene ID" value="Aqu2.1.43702"/>
</dbReference>
<sequence length="61" mass="6575">MVASLSSKWEETVRDCTYSNTVYDSIPAALALLLFSLSLVSSITRGGGVVSSPFAKCMLYH</sequence>
<dbReference type="AlphaFoldDB" id="A0A1X7VUC5"/>
<keyword evidence="1" id="KW-0472">Membrane</keyword>